<dbReference type="AlphaFoldDB" id="A0A0K6IUY3"/>
<dbReference type="EMBL" id="CYHH01000004">
    <property type="protein sequence ID" value="CUB06920.1"/>
    <property type="molecule type" value="Genomic_DNA"/>
</dbReference>
<dbReference type="GO" id="GO:0046685">
    <property type="term" value="P:response to arsenic-containing substance"/>
    <property type="evidence" value="ECO:0007669"/>
    <property type="project" value="InterPro"/>
</dbReference>
<gene>
    <name evidence="1" type="ORF">Ga0061068_104108</name>
</gene>
<sequence length="127" mass="13044">MPKLEVFDPALCCATGVCGVDVDPALAQFAADLKWLEAHGVTVERHNLGQDPAAFATNPRVLALLQQGNDRLPAVFLDGELLASGAYPDRHALAAKLGLTDVSATDAPASGTCCAAQPAAVQGKSCC</sequence>
<reference evidence="2" key="1">
    <citation type="submission" date="2015-08" db="EMBL/GenBank/DDBJ databases">
        <authorList>
            <person name="Babu N.S."/>
            <person name="Beckwith C.J."/>
            <person name="Beseler K.G."/>
            <person name="Brison A."/>
            <person name="Carone J.V."/>
            <person name="Caskin T.P."/>
            <person name="Diamond M."/>
            <person name="Durham M.E."/>
            <person name="Foxe J.M."/>
            <person name="Go M."/>
            <person name="Henderson B.A."/>
            <person name="Jones I.B."/>
            <person name="McGettigan J.A."/>
            <person name="Micheletti S.J."/>
            <person name="Nasrallah M.E."/>
            <person name="Ortiz D."/>
            <person name="Piller C.R."/>
            <person name="Privatt S.R."/>
            <person name="Schneider S.L."/>
            <person name="Sharp S."/>
            <person name="Smith T.C."/>
            <person name="Stanton J.D."/>
            <person name="Ullery H.E."/>
            <person name="Wilson R.J."/>
            <person name="Serrano M.G."/>
            <person name="Buck G."/>
            <person name="Lee V."/>
            <person name="Wang Y."/>
            <person name="Carvalho R."/>
            <person name="Voegtly L."/>
            <person name="Shi R."/>
            <person name="Duckworth R."/>
            <person name="Johnson A."/>
            <person name="Loviza R."/>
            <person name="Walstead R."/>
            <person name="Shah Z."/>
            <person name="Kiflezghi M."/>
            <person name="Wade K."/>
            <person name="Ball S.L."/>
            <person name="Bradley K.W."/>
            <person name="Asai D.J."/>
            <person name="Bowman C.A."/>
            <person name="Russell D.A."/>
            <person name="Pope W.H."/>
            <person name="Jacobs-Sera D."/>
            <person name="Hendrix R.W."/>
            <person name="Hatfull G.F."/>
        </authorList>
    </citation>
    <scope>NUCLEOTIDE SEQUENCE [LARGE SCALE GENOMIC DNA]</scope>
    <source>
        <strain evidence="2">JCM 19170</strain>
    </source>
</reference>
<dbReference type="InterPro" id="IPR010712">
    <property type="entry name" value="Arsenical-R_ArsD"/>
</dbReference>
<dbReference type="GO" id="GO:0003677">
    <property type="term" value="F:DNA binding"/>
    <property type="evidence" value="ECO:0007669"/>
    <property type="project" value="InterPro"/>
</dbReference>
<evidence type="ECO:0000313" key="2">
    <source>
        <dbReference type="Proteomes" id="UP000182108"/>
    </source>
</evidence>
<dbReference type="Gene3D" id="3.40.30.10">
    <property type="entry name" value="Glutaredoxin"/>
    <property type="match status" value="1"/>
</dbReference>
<name>A0A0K6IUY3_9PROT</name>
<dbReference type="Pfam" id="PF06953">
    <property type="entry name" value="ArsD"/>
    <property type="match status" value="1"/>
</dbReference>
<dbReference type="Proteomes" id="UP000182108">
    <property type="component" value="Unassembled WGS sequence"/>
</dbReference>
<dbReference type="RefSeq" id="WP_055423304.1">
    <property type="nucleotide sequence ID" value="NZ_CYHH01000004.1"/>
</dbReference>
<evidence type="ECO:0000313" key="1">
    <source>
        <dbReference type="EMBL" id="CUB06920.1"/>
    </source>
</evidence>
<organism evidence="1 2">
    <name type="scientific">Tepidiphilus thermophilus</name>
    <dbReference type="NCBI Taxonomy" id="876478"/>
    <lineage>
        <taxon>Bacteria</taxon>
        <taxon>Pseudomonadati</taxon>
        <taxon>Pseudomonadota</taxon>
        <taxon>Hydrogenophilia</taxon>
        <taxon>Hydrogenophilales</taxon>
        <taxon>Hydrogenophilaceae</taxon>
        <taxon>Tepidiphilus</taxon>
    </lineage>
</organism>
<protein>
    <submittedName>
        <fullName evidence="1">Arsenical resistance operon trans-acting repressor ArsD</fullName>
    </submittedName>
</protein>
<proteinExistence type="predicted"/>
<keyword evidence="2" id="KW-1185">Reference proteome</keyword>
<accession>A0A0K6IUY3</accession>
<dbReference type="OrthoDB" id="9801358at2"/>
<dbReference type="GO" id="GO:0045892">
    <property type="term" value="P:negative regulation of DNA-templated transcription"/>
    <property type="evidence" value="ECO:0007669"/>
    <property type="project" value="InterPro"/>
</dbReference>
<dbReference type="NCBIfam" id="NF033727">
    <property type="entry name" value="chaperon_ArsD"/>
    <property type="match status" value="1"/>
</dbReference>